<dbReference type="Proteomes" id="UP000247647">
    <property type="component" value="Unassembled WGS sequence"/>
</dbReference>
<feature type="transmembrane region" description="Helical" evidence="1">
    <location>
        <begin position="6"/>
        <end position="31"/>
    </location>
</feature>
<dbReference type="EMBL" id="KZ821466">
    <property type="protein sequence ID" value="PYH32855.1"/>
    <property type="molecule type" value="Genomic_DNA"/>
</dbReference>
<sequence>MRSCFLFFIFFFIVFFFSFSFSSFLYIPFLLAPIVDKKFDNIMVFIGFVRVELTLEPVCKLEVAIVTVAQRSYTLSCSFIISLSVMQIATHGWDRHLSCKGFR</sequence>
<evidence type="ECO:0000313" key="3">
    <source>
        <dbReference type="Proteomes" id="UP000247647"/>
    </source>
</evidence>
<dbReference type="GeneID" id="37132179"/>
<evidence type="ECO:0000256" key="1">
    <source>
        <dbReference type="SAM" id="Phobius"/>
    </source>
</evidence>
<name>A0A318YEH8_ASPNB</name>
<keyword evidence="1" id="KW-1133">Transmembrane helix</keyword>
<keyword evidence="1" id="KW-0812">Transmembrane</keyword>
<evidence type="ECO:0000313" key="2">
    <source>
        <dbReference type="EMBL" id="PYH32855.1"/>
    </source>
</evidence>
<organism evidence="2 3">
    <name type="scientific">Aspergillus neoniger (strain CBS 115656)</name>
    <dbReference type="NCBI Taxonomy" id="1448310"/>
    <lineage>
        <taxon>Eukaryota</taxon>
        <taxon>Fungi</taxon>
        <taxon>Dikarya</taxon>
        <taxon>Ascomycota</taxon>
        <taxon>Pezizomycotina</taxon>
        <taxon>Eurotiomycetes</taxon>
        <taxon>Eurotiomycetidae</taxon>
        <taxon>Eurotiales</taxon>
        <taxon>Aspergillaceae</taxon>
        <taxon>Aspergillus</taxon>
        <taxon>Aspergillus subgen. Circumdati</taxon>
    </lineage>
</organism>
<dbReference type="RefSeq" id="XP_025478333.1">
    <property type="nucleotide sequence ID" value="XM_025629723.1"/>
</dbReference>
<accession>A0A318YEH8</accession>
<keyword evidence="3" id="KW-1185">Reference proteome</keyword>
<protein>
    <submittedName>
        <fullName evidence="2">Uncharacterized protein</fullName>
    </submittedName>
</protein>
<reference evidence="2" key="1">
    <citation type="submission" date="2016-12" db="EMBL/GenBank/DDBJ databases">
        <title>The genomes of Aspergillus section Nigri reveals drivers in fungal speciation.</title>
        <authorList>
            <consortium name="DOE Joint Genome Institute"/>
            <person name="Vesth T.C."/>
            <person name="Nybo J."/>
            <person name="Theobald S."/>
            <person name="Brandl J."/>
            <person name="Frisvad J.C."/>
            <person name="Nielsen K.F."/>
            <person name="Lyhne E.K."/>
            <person name="Kogle M.E."/>
            <person name="Kuo A."/>
            <person name="Riley R."/>
            <person name="Clum A."/>
            <person name="Nolan M."/>
            <person name="Lipzen A."/>
            <person name="Salamov A."/>
            <person name="Henrissat B."/>
            <person name="Wiebenga A."/>
            <person name="De Vries R.P."/>
            <person name="Grigoriev I.V."/>
            <person name="Mortensen U.H."/>
            <person name="Andersen M.R."/>
            <person name="Baker S.E."/>
        </authorList>
    </citation>
    <scope>NUCLEOTIDE SEQUENCE [LARGE SCALE GENOMIC DNA]</scope>
    <source>
        <strain evidence="2">CBS 115656</strain>
    </source>
</reference>
<gene>
    <name evidence="2" type="ORF">BO87DRAFT_99791</name>
</gene>
<dbReference type="AlphaFoldDB" id="A0A318YEH8"/>
<proteinExistence type="predicted"/>
<keyword evidence="1" id="KW-0472">Membrane</keyword>